<keyword evidence="8" id="KW-1133">Transmembrane helix</keyword>
<evidence type="ECO:0000256" key="8">
    <source>
        <dbReference type="SAM" id="Phobius"/>
    </source>
</evidence>
<evidence type="ECO:0000256" key="4">
    <source>
        <dbReference type="ARBA" id="ARBA00022723"/>
    </source>
</evidence>
<keyword evidence="4" id="KW-0479">Metal-binding</keyword>
<evidence type="ECO:0000256" key="2">
    <source>
        <dbReference type="ARBA" id="ARBA00010617"/>
    </source>
</evidence>
<gene>
    <name evidence="9" type="ORF">HII31_03776</name>
</gene>
<dbReference type="GO" id="GO:0005506">
    <property type="term" value="F:iron ion binding"/>
    <property type="evidence" value="ECO:0007669"/>
    <property type="project" value="InterPro"/>
</dbReference>
<comment type="caution">
    <text evidence="9">The sequence shown here is derived from an EMBL/GenBank/DDBJ whole genome shotgun (WGS) entry which is preliminary data.</text>
</comment>
<evidence type="ECO:0000256" key="5">
    <source>
        <dbReference type="ARBA" id="ARBA00023002"/>
    </source>
</evidence>
<feature type="transmembrane region" description="Helical" evidence="8">
    <location>
        <begin position="16"/>
        <end position="40"/>
    </location>
</feature>
<comment type="similarity">
    <text evidence="2">Belongs to the cytochrome P450 family.</text>
</comment>
<comment type="cofactor">
    <cofactor evidence="1">
        <name>heme</name>
        <dbReference type="ChEBI" id="CHEBI:30413"/>
    </cofactor>
</comment>
<dbReference type="GO" id="GO:0016705">
    <property type="term" value="F:oxidoreductase activity, acting on paired donors, with incorporation or reduction of molecular oxygen"/>
    <property type="evidence" value="ECO:0007669"/>
    <property type="project" value="InterPro"/>
</dbReference>
<evidence type="ECO:0000256" key="1">
    <source>
        <dbReference type="ARBA" id="ARBA00001971"/>
    </source>
</evidence>
<dbReference type="CDD" id="cd11060">
    <property type="entry name" value="CYP57A1-like"/>
    <property type="match status" value="1"/>
</dbReference>
<keyword evidence="10" id="KW-1185">Reference proteome</keyword>
<keyword evidence="3" id="KW-0349">Heme</keyword>
<dbReference type="Proteomes" id="UP000660729">
    <property type="component" value="Unassembled WGS sequence"/>
</dbReference>
<dbReference type="GO" id="GO:0004497">
    <property type="term" value="F:monooxygenase activity"/>
    <property type="evidence" value="ECO:0007669"/>
    <property type="project" value="UniProtKB-KW"/>
</dbReference>
<accession>A0A8H6VNS3</accession>
<keyword evidence="8" id="KW-0812">Transmembrane</keyword>
<reference evidence="9" key="1">
    <citation type="submission" date="2020-04" db="EMBL/GenBank/DDBJ databases">
        <title>Draft genome resource of the tomato pathogen Pseudocercospora fuligena.</title>
        <authorList>
            <person name="Zaccaron A."/>
        </authorList>
    </citation>
    <scope>NUCLEOTIDE SEQUENCE</scope>
    <source>
        <strain evidence="9">PF001</strain>
    </source>
</reference>
<keyword evidence="8" id="KW-0472">Membrane</keyword>
<dbReference type="GO" id="GO:0020037">
    <property type="term" value="F:heme binding"/>
    <property type="evidence" value="ECO:0007669"/>
    <property type="project" value="InterPro"/>
</dbReference>
<dbReference type="SUPFAM" id="SSF48264">
    <property type="entry name" value="Cytochrome P450"/>
    <property type="match status" value="1"/>
</dbReference>
<dbReference type="InterPro" id="IPR050121">
    <property type="entry name" value="Cytochrome_P450_monoxygenase"/>
</dbReference>
<dbReference type="AlphaFoldDB" id="A0A8H6VNS3"/>
<evidence type="ECO:0000256" key="3">
    <source>
        <dbReference type="ARBA" id="ARBA00022617"/>
    </source>
</evidence>
<keyword evidence="7 9" id="KW-0503">Monooxygenase</keyword>
<keyword evidence="6" id="KW-0408">Iron</keyword>
<dbReference type="InterPro" id="IPR001128">
    <property type="entry name" value="Cyt_P450"/>
</dbReference>
<sequence>MTSNQIIDGFVLEFPIWSLFLLFILLAIAATGFATITSWWKLRHIPAASFWAPFTRLWIARITFSGKQYWKHREWHQKYGPLVRIGPQEVVTDSPAILRQINAINPSYNRGTYYKAGRFNPYHDNLFTTIEADAHSKARARSSAAYSGRETPGLEQRIDEQISTMMQLIRTKYAWSSAAKGDLQLLDLGHITNFFATDVISRIGFGYAIGYLQDDKDHYDFLGSIKRLWPYMSTIADLPWARAIFFSPLFLTLFGPKPTDRHGFGALMGVAAQLIRERMDSREGGQGDMLESLLNRNFSEEECESEGLLILLAGVESTACALRTIWTHVITSPRVYSGLKSEIDDATRNARVSTPITYAEGTQLSYLRAVVYEGIRMRPPLLGLFPKVVPSPGAWFEGHFFPAGTLLCANLSALLQSPELFGRDAQCFRPERFTELPDEQRKEMERNIELVFGHGQWMCAGKNIAFMEMFKTTFELFRNFDVEIAFPFTPCKTESYGVFLDSQLFVRVCLNI</sequence>
<organism evidence="9 10">
    <name type="scientific">Pseudocercospora fuligena</name>
    <dbReference type="NCBI Taxonomy" id="685502"/>
    <lineage>
        <taxon>Eukaryota</taxon>
        <taxon>Fungi</taxon>
        <taxon>Dikarya</taxon>
        <taxon>Ascomycota</taxon>
        <taxon>Pezizomycotina</taxon>
        <taxon>Dothideomycetes</taxon>
        <taxon>Dothideomycetidae</taxon>
        <taxon>Mycosphaerellales</taxon>
        <taxon>Mycosphaerellaceae</taxon>
        <taxon>Pseudocercospora</taxon>
    </lineage>
</organism>
<dbReference type="Gene3D" id="1.10.630.10">
    <property type="entry name" value="Cytochrome P450"/>
    <property type="match status" value="1"/>
</dbReference>
<dbReference type="Pfam" id="PF00067">
    <property type="entry name" value="p450"/>
    <property type="match status" value="1"/>
</dbReference>
<dbReference type="PANTHER" id="PTHR24305">
    <property type="entry name" value="CYTOCHROME P450"/>
    <property type="match status" value="1"/>
</dbReference>
<evidence type="ECO:0000313" key="9">
    <source>
        <dbReference type="EMBL" id="KAF7194939.1"/>
    </source>
</evidence>
<protein>
    <submittedName>
        <fullName evidence="9">Cytochrome P450 monooxygenase</fullName>
    </submittedName>
</protein>
<proteinExistence type="inferred from homology"/>
<dbReference type="OrthoDB" id="3644013at2759"/>
<evidence type="ECO:0000256" key="6">
    <source>
        <dbReference type="ARBA" id="ARBA00023004"/>
    </source>
</evidence>
<keyword evidence="5" id="KW-0560">Oxidoreductase</keyword>
<dbReference type="EMBL" id="JABCIY010000047">
    <property type="protein sequence ID" value="KAF7194939.1"/>
    <property type="molecule type" value="Genomic_DNA"/>
</dbReference>
<evidence type="ECO:0000256" key="7">
    <source>
        <dbReference type="ARBA" id="ARBA00023033"/>
    </source>
</evidence>
<dbReference type="PANTHER" id="PTHR24305:SF77">
    <property type="entry name" value="CYTOCHROME P450 MONOOXYGENASE"/>
    <property type="match status" value="1"/>
</dbReference>
<dbReference type="InterPro" id="IPR036396">
    <property type="entry name" value="Cyt_P450_sf"/>
</dbReference>
<evidence type="ECO:0000313" key="10">
    <source>
        <dbReference type="Proteomes" id="UP000660729"/>
    </source>
</evidence>
<name>A0A8H6VNS3_9PEZI</name>